<dbReference type="GO" id="GO:0010333">
    <property type="term" value="F:terpene synthase activity"/>
    <property type="evidence" value="ECO:0007669"/>
    <property type="project" value="InterPro"/>
</dbReference>
<reference evidence="4" key="1">
    <citation type="journal article" date="2023" name="Nat. Commun.">
        <title>Diploid and tetraploid genomes of Acorus and the evolution of monocots.</title>
        <authorList>
            <person name="Ma L."/>
            <person name="Liu K.W."/>
            <person name="Li Z."/>
            <person name="Hsiao Y.Y."/>
            <person name="Qi Y."/>
            <person name="Fu T."/>
            <person name="Tang G.D."/>
            <person name="Zhang D."/>
            <person name="Sun W.H."/>
            <person name="Liu D.K."/>
            <person name="Li Y."/>
            <person name="Chen G.Z."/>
            <person name="Liu X.D."/>
            <person name="Liao X.Y."/>
            <person name="Jiang Y.T."/>
            <person name="Yu X."/>
            <person name="Hao Y."/>
            <person name="Huang J."/>
            <person name="Zhao X.W."/>
            <person name="Ke S."/>
            <person name="Chen Y.Y."/>
            <person name="Wu W.L."/>
            <person name="Hsu J.L."/>
            <person name="Lin Y.F."/>
            <person name="Huang M.D."/>
            <person name="Li C.Y."/>
            <person name="Huang L."/>
            <person name="Wang Z.W."/>
            <person name="Zhao X."/>
            <person name="Zhong W.Y."/>
            <person name="Peng D.H."/>
            <person name="Ahmad S."/>
            <person name="Lan S."/>
            <person name="Zhang J.S."/>
            <person name="Tsai W.C."/>
            <person name="Van de Peer Y."/>
            <person name="Liu Z.J."/>
        </authorList>
    </citation>
    <scope>NUCLEOTIDE SEQUENCE</scope>
    <source>
        <strain evidence="4">CP</strain>
    </source>
</reference>
<dbReference type="Proteomes" id="UP001180020">
    <property type="component" value="Unassembled WGS sequence"/>
</dbReference>
<dbReference type="PANTHER" id="PTHR31739">
    <property type="entry name" value="ENT-COPALYL DIPHOSPHATE SYNTHASE, CHLOROPLASTIC"/>
    <property type="match status" value="1"/>
</dbReference>
<reference evidence="4" key="2">
    <citation type="submission" date="2023-06" db="EMBL/GenBank/DDBJ databases">
        <authorList>
            <person name="Ma L."/>
            <person name="Liu K.-W."/>
            <person name="Li Z."/>
            <person name="Hsiao Y.-Y."/>
            <person name="Qi Y."/>
            <person name="Fu T."/>
            <person name="Tang G."/>
            <person name="Zhang D."/>
            <person name="Sun W.-H."/>
            <person name="Liu D.-K."/>
            <person name="Li Y."/>
            <person name="Chen G.-Z."/>
            <person name="Liu X.-D."/>
            <person name="Liao X.-Y."/>
            <person name="Jiang Y.-T."/>
            <person name="Yu X."/>
            <person name="Hao Y."/>
            <person name="Huang J."/>
            <person name="Zhao X.-W."/>
            <person name="Ke S."/>
            <person name="Chen Y.-Y."/>
            <person name="Wu W.-L."/>
            <person name="Hsu J.-L."/>
            <person name="Lin Y.-F."/>
            <person name="Huang M.-D."/>
            <person name="Li C.-Y."/>
            <person name="Huang L."/>
            <person name="Wang Z.-W."/>
            <person name="Zhao X."/>
            <person name="Zhong W.-Y."/>
            <person name="Peng D.-H."/>
            <person name="Ahmad S."/>
            <person name="Lan S."/>
            <person name="Zhang J.-S."/>
            <person name="Tsai W.-C."/>
            <person name="Van De Peer Y."/>
            <person name="Liu Z.-J."/>
        </authorList>
    </citation>
    <scope>NUCLEOTIDE SEQUENCE</scope>
    <source>
        <strain evidence="4">CP</strain>
        <tissue evidence="4">Leaves</tissue>
    </source>
</reference>
<organism evidence="4 5">
    <name type="scientific">Acorus calamus</name>
    <name type="common">Sweet flag</name>
    <dbReference type="NCBI Taxonomy" id="4465"/>
    <lineage>
        <taxon>Eukaryota</taxon>
        <taxon>Viridiplantae</taxon>
        <taxon>Streptophyta</taxon>
        <taxon>Embryophyta</taxon>
        <taxon>Tracheophyta</taxon>
        <taxon>Spermatophyta</taxon>
        <taxon>Magnoliopsida</taxon>
        <taxon>Liliopsida</taxon>
        <taxon>Acoraceae</taxon>
        <taxon>Acorus</taxon>
    </lineage>
</organism>
<evidence type="ECO:0000256" key="1">
    <source>
        <dbReference type="ARBA" id="ARBA00001946"/>
    </source>
</evidence>
<comment type="cofactor">
    <cofactor evidence="1">
        <name>Mg(2+)</name>
        <dbReference type="ChEBI" id="CHEBI:18420"/>
    </cofactor>
</comment>
<dbReference type="Gene3D" id="1.50.10.160">
    <property type="match status" value="1"/>
</dbReference>
<sequence length="141" mass="15558">MQFSLLDLSGLSKGHAVLIDCSQSNIAQEHINGDEAPKVITDDIIEKIKKIKIMLDSMGEGEISVSAYDSSVSMIEDINGNGGPKFPRSLKWIVDHQLPHGSWEWIAKWLVREQQEGLESRESGVELLIGTIEICAGRSVL</sequence>
<gene>
    <name evidence="4" type="ORF">QJS10_CPB20g00415</name>
</gene>
<dbReference type="GO" id="GO:0000287">
    <property type="term" value="F:magnesium ion binding"/>
    <property type="evidence" value="ECO:0007669"/>
    <property type="project" value="TreeGrafter"/>
</dbReference>
<dbReference type="PANTHER" id="PTHR31739:SF4">
    <property type="entry name" value="ENT-COPALYL DIPHOSPHATE SYNTHASE, CHLOROPLASTIC"/>
    <property type="match status" value="1"/>
</dbReference>
<keyword evidence="3" id="KW-0460">Magnesium</keyword>
<proteinExistence type="predicted"/>
<comment type="caution">
    <text evidence="4">The sequence shown here is derived from an EMBL/GenBank/DDBJ whole genome shotgun (WGS) entry which is preliminary data.</text>
</comment>
<name>A0AAV9C8D1_ACOCL</name>
<dbReference type="GO" id="GO:0009507">
    <property type="term" value="C:chloroplast"/>
    <property type="evidence" value="ECO:0007669"/>
    <property type="project" value="TreeGrafter"/>
</dbReference>
<protein>
    <submittedName>
        <fullName evidence="4">Uncharacterized protein</fullName>
    </submittedName>
</protein>
<evidence type="ECO:0000256" key="2">
    <source>
        <dbReference type="ARBA" id="ARBA00022723"/>
    </source>
</evidence>
<dbReference type="InterPro" id="IPR050148">
    <property type="entry name" value="Terpene_synthase-like"/>
</dbReference>
<accession>A0AAV9C8D1</accession>
<evidence type="ECO:0000313" key="5">
    <source>
        <dbReference type="Proteomes" id="UP001180020"/>
    </source>
</evidence>
<evidence type="ECO:0000313" key="4">
    <source>
        <dbReference type="EMBL" id="KAK1285343.1"/>
    </source>
</evidence>
<keyword evidence="5" id="KW-1185">Reference proteome</keyword>
<keyword evidence="2" id="KW-0479">Metal-binding</keyword>
<evidence type="ECO:0000256" key="3">
    <source>
        <dbReference type="ARBA" id="ARBA00022842"/>
    </source>
</evidence>
<dbReference type="EMBL" id="JAUJYO010000020">
    <property type="protein sequence ID" value="KAK1285343.1"/>
    <property type="molecule type" value="Genomic_DNA"/>
</dbReference>
<dbReference type="AlphaFoldDB" id="A0AAV9C8D1"/>
<dbReference type="GO" id="GO:0009686">
    <property type="term" value="P:gibberellin biosynthetic process"/>
    <property type="evidence" value="ECO:0007669"/>
    <property type="project" value="TreeGrafter"/>
</dbReference>